<feature type="transmembrane region" description="Helical" evidence="2">
    <location>
        <begin position="7"/>
        <end position="24"/>
    </location>
</feature>
<keyword evidence="2" id="KW-1133">Transmembrane helix</keyword>
<proteinExistence type="predicted"/>
<dbReference type="OrthoDB" id="5973086at2759"/>
<dbReference type="PROSITE" id="PS50092">
    <property type="entry name" value="TSP1"/>
    <property type="match status" value="1"/>
</dbReference>
<evidence type="ECO:0000313" key="3">
    <source>
        <dbReference type="EMBL" id="KAJ7389495.1"/>
    </source>
</evidence>
<feature type="transmembrane region" description="Helical" evidence="2">
    <location>
        <begin position="93"/>
        <end position="115"/>
    </location>
</feature>
<dbReference type="AlphaFoldDB" id="A0A9W9ZXV2"/>
<dbReference type="Proteomes" id="UP001163046">
    <property type="component" value="Unassembled WGS sequence"/>
</dbReference>
<dbReference type="SMART" id="SM00209">
    <property type="entry name" value="TSP1"/>
    <property type="match status" value="1"/>
</dbReference>
<keyword evidence="4" id="KW-1185">Reference proteome</keyword>
<keyword evidence="2" id="KW-0472">Membrane</keyword>
<evidence type="ECO:0000313" key="4">
    <source>
        <dbReference type="Proteomes" id="UP001163046"/>
    </source>
</evidence>
<dbReference type="InterPro" id="IPR000884">
    <property type="entry name" value="TSP1_rpt"/>
</dbReference>
<comment type="caution">
    <text evidence="3">The sequence shown here is derived from an EMBL/GenBank/DDBJ whole genome shotgun (WGS) entry which is preliminary data.</text>
</comment>
<evidence type="ECO:0000256" key="2">
    <source>
        <dbReference type="SAM" id="Phobius"/>
    </source>
</evidence>
<name>A0A9W9ZXV2_9CNID</name>
<dbReference type="SUPFAM" id="SSF82895">
    <property type="entry name" value="TSP-1 type 1 repeat"/>
    <property type="match status" value="1"/>
</dbReference>
<keyword evidence="2" id="KW-0812">Transmembrane</keyword>
<reference evidence="3" key="1">
    <citation type="submission" date="2023-01" db="EMBL/GenBank/DDBJ databases">
        <title>Genome assembly of the deep-sea coral Lophelia pertusa.</title>
        <authorList>
            <person name="Herrera S."/>
            <person name="Cordes E."/>
        </authorList>
    </citation>
    <scope>NUCLEOTIDE SEQUENCE</scope>
    <source>
        <strain evidence="3">USNM1676648</strain>
        <tissue evidence="3">Polyp</tissue>
    </source>
</reference>
<feature type="region of interest" description="Disordered" evidence="1">
    <location>
        <begin position="229"/>
        <end position="264"/>
    </location>
</feature>
<dbReference type="EMBL" id="MU825432">
    <property type="protein sequence ID" value="KAJ7389495.1"/>
    <property type="molecule type" value="Genomic_DNA"/>
</dbReference>
<dbReference type="Gene3D" id="2.20.100.10">
    <property type="entry name" value="Thrombospondin type-1 (TSP1) repeat"/>
    <property type="match status" value="1"/>
</dbReference>
<feature type="region of interest" description="Disordered" evidence="1">
    <location>
        <begin position="144"/>
        <end position="169"/>
    </location>
</feature>
<evidence type="ECO:0000256" key="1">
    <source>
        <dbReference type="SAM" id="MobiDB-lite"/>
    </source>
</evidence>
<protein>
    <submittedName>
        <fullName evidence="3">Uncharacterized protein</fullName>
    </submittedName>
</protein>
<organism evidence="3 4">
    <name type="scientific">Desmophyllum pertusum</name>
    <dbReference type="NCBI Taxonomy" id="174260"/>
    <lineage>
        <taxon>Eukaryota</taxon>
        <taxon>Metazoa</taxon>
        <taxon>Cnidaria</taxon>
        <taxon>Anthozoa</taxon>
        <taxon>Hexacorallia</taxon>
        <taxon>Scleractinia</taxon>
        <taxon>Caryophylliina</taxon>
        <taxon>Caryophylliidae</taxon>
        <taxon>Desmophyllum</taxon>
    </lineage>
</organism>
<gene>
    <name evidence="3" type="ORF">OS493_031469</name>
</gene>
<dbReference type="InterPro" id="IPR036383">
    <property type="entry name" value="TSP1_rpt_sf"/>
</dbReference>
<accession>A0A9W9ZXV2</accession>
<sequence>MAFSWTAMCFMLVHQLVFKLMFLFETTARMKNILECLLAGQSVGNWGPWGECSKNCNGEQTRMRVCTSAASCGETLEDKRECGTSSCISLEMIIALAVIGAAILAILIAIIALGCKIRNERKRKKHENKNMAHDIERMYDDSISTRSQHSSMRHFPSAESFPEPEKEPEELGLDSFAFDAESLNESIGEVSYSFGADEEYQPQGQVNKERRMSLKVVSVTETQVIDKDLEPVAQKPPPSYAVVMKPKRSSDQTLAPGPTQDVKL</sequence>